<keyword evidence="3" id="KW-1185">Reference proteome</keyword>
<dbReference type="InterPro" id="IPR013520">
    <property type="entry name" value="Ribonucl_H"/>
</dbReference>
<dbReference type="PANTHER" id="PTHR30231:SF41">
    <property type="entry name" value="DNA POLYMERASE III SUBUNIT EPSILON"/>
    <property type="match status" value="1"/>
</dbReference>
<evidence type="ECO:0000313" key="3">
    <source>
        <dbReference type="Proteomes" id="UP001266099"/>
    </source>
</evidence>
<evidence type="ECO:0000313" key="2">
    <source>
        <dbReference type="EMBL" id="MDR6938868.1"/>
    </source>
</evidence>
<dbReference type="SMART" id="SM00479">
    <property type="entry name" value="EXOIII"/>
    <property type="match status" value="1"/>
</dbReference>
<name>A0ABU1T0H3_9ACTO</name>
<sequence>MKITNHDGIADTIEFQLAALQKLGRNRDETTQIGSVSSAIFRDKNFSHRFDVSFAAPLAVLDLETTGLHPEKDRVVEIGLVLLAADCAIQGEFSTLLKIDRDLGAHFVHRITDASIGNAPRFSQIAAPLSRLLAGRIIVAHNARFDVGFLNMEFVRAAHQFRVNLSETICTLDQSRIFCTPGSHSLQQLVARIGLPQRQAHCALDDARSASDLLLYFVKNELAGIRQTQMARSHSGEKVFPSMYITEACAPKLR</sequence>
<dbReference type="InterPro" id="IPR012337">
    <property type="entry name" value="RNaseH-like_sf"/>
</dbReference>
<dbReference type="NCBIfam" id="TIGR00573">
    <property type="entry name" value="dnaq"/>
    <property type="match status" value="1"/>
</dbReference>
<dbReference type="CDD" id="cd06127">
    <property type="entry name" value="DEDDh"/>
    <property type="match status" value="1"/>
</dbReference>
<comment type="caution">
    <text evidence="2">The sequence shown here is derived from an EMBL/GenBank/DDBJ whole genome shotgun (WGS) entry which is preliminary data.</text>
</comment>
<gene>
    <name evidence="2" type="ORF">J2S36_000411</name>
</gene>
<dbReference type="InterPro" id="IPR036397">
    <property type="entry name" value="RNaseH_sf"/>
</dbReference>
<feature type="domain" description="Exonuclease" evidence="1">
    <location>
        <begin position="57"/>
        <end position="223"/>
    </location>
</feature>
<keyword evidence="2" id="KW-0548">Nucleotidyltransferase</keyword>
<dbReference type="EMBL" id="JAVDUJ010000001">
    <property type="protein sequence ID" value="MDR6938868.1"/>
    <property type="molecule type" value="Genomic_DNA"/>
</dbReference>
<dbReference type="RefSeq" id="WP_309955030.1">
    <property type="nucleotide sequence ID" value="NZ_JAVDUJ010000001.1"/>
</dbReference>
<dbReference type="Proteomes" id="UP001266099">
    <property type="component" value="Unassembled WGS sequence"/>
</dbReference>
<keyword evidence="2" id="KW-0808">Transferase</keyword>
<reference evidence="2 3" key="1">
    <citation type="submission" date="2023-07" db="EMBL/GenBank/DDBJ databases">
        <title>Sequencing the genomes of 1000 actinobacteria strains.</title>
        <authorList>
            <person name="Klenk H.-P."/>
        </authorList>
    </citation>
    <scope>NUCLEOTIDE SEQUENCE [LARGE SCALE GENOMIC DNA]</scope>
    <source>
        <strain evidence="2 3">DSM 15539</strain>
    </source>
</reference>
<dbReference type="GO" id="GO:0003887">
    <property type="term" value="F:DNA-directed DNA polymerase activity"/>
    <property type="evidence" value="ECO:0007669"/>
    <property type="project" value="UniProtKB-EC"/>
</dbReference>
<evidence type="ECO:0000259" key="1">
    <source>
        <dbReference type="SMART" id="SM00479"/>
    </source>
</evidence>
<dbReference type="PANTHER" id="PTHR30231">
    <property type="entry name" value="DNA POLYMERASE III SUBUNIT EPSILON"/>
    <property type="match status" value="1"/>
</dbReference>
<proteinExistence type="predicted"/>
<protein>
    <submittedName>
        <fullName evidence="2">DNA polymerase-3 subunit epsilon</fullName>
        <ecNumber evidence="2">2.7.7.7</ecNumber>
    </submittedName>
</protein>
<dbReference type="SUPFAM" id="SSF53098">
    <property type="entry name" value="Ribonuclease H-like"/>
    <property type="match status" value="1"/>
</dbReference>
<dbReference type="Gene3D" id="3.30.420.10">
    <property type="entry name" value="Ribonuclease H-like superfamily/Ribonuclease H"/>
    <property type="match status" value="1"/>
</dbReference>
<dbReference type="InterPro" id="IPR006054">
    <property type="entry name" value="DnaQ"/>
</dbReference>
<organism evidence="2 3">
    <name type="scientific">Arcanobacterium hippocoleae</name>
    <dbReference type="NCBI Taxonomy" id="149017"/>
    <lineage>
        <taxon>Bacteria</taxon>
        <taxon>Bacillati</taxon>
        <taxon>Actinomycetota</taxon>
        <taxon>Actinomycetes</taxon>
        <taxon>Actinomycetales</taxon>
        <taxon>Actinomycetaceae</taxon>
        <taxon>Arcanobacterium</taxon>
    </lineage>
</organism>
<dbReference type="EC" id="2.7.7.7" evidence="2"/>
<dbReference type="Pfam" id="PF00929">
    <property type="entry name" value="RNase_T"/>
    <property type="match status" value="1"/>
</dbReference>
<accession>A0ABU1T0H3</accession>